<name>A0ABY5VIP9_9FIRM</name>
<feature type="transmembrane region" description="Helical" evidence="1">
    <location>
        <begin position="32"/>
        <end position="54"/>
    </location>
</feature>
<keyword evidence="3" id="KW-1185">Reference proteome</keyword>
<dbReference type="Proteomes" id="UP001060164">
    <property type="component" value="Chromosome"/>
</dbReference>
<organism evidence="2 3">
    <name type="scientific">Ruminococcus gauvreauii</name>
    <dbReference type="NCBI Taxonomy" id="438033"/>
    <lineage>
        <taxon>Bacteria</taxon>
        <taxon>Bacillati</taxon>
        <taxon>Bacillota</taxon>
        <taxon>Clostridia</taxon>
        <taxon>Eubacteriales</taxon>
        <taxon>Oscillospiraceae</taxon>
        <taxon>Ruminococcus</taxon>
    </lineage>
</organism>
<dbReference type="Gene3D" id="1.20.1280.290">
    <property type="match status" value="1"/>
</dbReference>
<evidence type="ECO:0000313" key="3">
    <source>
        <dbReference type="Proteomes" id="UP001060164"/>
    </source>
</evidence>
<feature type="transmembrane region" description="Helical" evidence="1">
    <location>
        <begin position="60"/>
        <end position="81"/>
    </location>
</feature>
<sequence length="89" mass="10154">MANLCEIIMLLCFGASWPINFRKAFLAKTTKGVSLTFLCLIEIGYLCGMAAKILSHNITYVLFFYILNLIVVAANIILYFVNKQREQRD</sequence>
<proteinExistence type="predicted"/>
<keyword evidence="1" id="KW-0812">Transmembrane</keyword>
<evidence type="ECO:0000256" key="1">
    <source>
        <dbReference type="SAM" id="Phobius"/>
    </source>
</evidence>
<reference evidence="2" key="1">
    <citation type="journal article" date="2022" name="Cell">
        <title>Design, construction, and in vivo augmentation of a complex gut microbiome.</title>
        <authorList>
            <person name="Cheng A.G."/>
            <person name="Ho P.Y."/>
            <person name="Aranda-Diaz A."/>
            <person name="Jain S."/>
            <person name="Yu F.B."/>
            <person name="Meng X."/>
            <person name="Wang M."/>
            <person name="Iakiviak M."/>
            <person name="Nagashima K."/>
            <person name="Zhao A."/>
            <person name="Murugkar P."/>
            <person name="Patil A."/>
            <person name="Atabakhsh K."/>
            <person name="Weakley A."/>
            <person name="Yan J."/>
            <person name="Brumbaugh A.R."/>
            <person name="Higginbottom S."/>
            <person name="Dimas A."/>
            <person name="Shiver A.L."/>
            <person name="Deutschbauer A."/>
            <person name="Neff N."/>
            <person name="Sonnenburg J.L."/>
            <person name="Huang K.C."/>
            <person name="Fischbach M.A."/>
        </authorList>
    </citation>
    <scope>NUCLEOTIDE SEQUENCE</scope>
    <source>
        <strain evidence="2">DSM 19829</strain>
    </source>
</reference>
<dbReference type="RefSeq" id="WP_028529499.1">
    <property type="nucleotide sequence ID" value="NZ_CABLBR010000026.1"/>
</dbReference>
<keyword evidence="1" id="KW-0472">Membrane</keyword>
<keyword evidence="1" id="KW-1133">Transmembrane helix</keyword>
<accession>A0ABY5VIP9</accession>
<protein>
    <recommendedName>
        <fullName evidence="4">PQ loop repeat protein</fullName>
    </recommendedName>
</protein>
<dbReference type="EMBL" id="CP102290">
    <property type="protein sequence ID" value="UWP60101.1"/>
    <property type="molecule type" value="Genomic_DNA"/>
</dbReference>
<evidence type="ECO:0000313" key="2">
    <source>
        <dbReference type="EMBL" id="UWP60101.1"/>
    </source>
</evidence>
<gene>
    <name evidence="2" type="ORF">NQ502_03310</name>
</gene>
<evidence type="ECO:0008006" key="4">
    <source>
        <dbReference type="Google" id="ProtNLM"/>
    </source>
</evidence>